<evidence type="ECO:0000313" key="1">
    <source>
        <dbReference type="EMBL" id="ODQ80782.1"/>
    </source>
</evidence>
<dbReference type="AlphaFoldDB" id="A0A1E3QUS6"/>
<dbReference type="GeneID" id="30146436"/>
<protein>
    <submittedName>
        <fullName evidence="1">Uncharacterized protein</fullName>
    </submittedName>
</protein>
<dbReference type="RefSeq" id="XP_018986110.1">
    <property type="nucleotide sequence ID" value="XM_019128583.1"/>
</dbReference>
<dbReference type="Proteomes" id="UP000094336">
    <property type="component" value="Unassembled WGS sequence"/>
</dbReference>
<reference evidence="2" key="1">
    <citation type="submission" date="2016-05" db="EMBL/GenBank/DDBJ databases">
        <title>Comparative genomics of biotechnologically important yeasts.</title>
        <authorList>
            <consortium name="DOE Joint Genome Institute"/>
            <person name="Riley R."/>
            <person name="Haridas S."/>
            <person name="Wolfe K.H."/>
            <person name="Lopes M.R."/>
            <person name="Hittinger C.T."/>
            <person name="Goker M."/>
            <person name="Salamov A."/>
            <person name="Wisecaver J."/>
            <person name="Long T.M."/>
            <person name="Aerts A.L."/>
            <person name="Barry K."/>
            <person name="Choi C."/>
            <person name="Clum A."/>
            <person name="Coughlan A.Y."/>
            <person name="Deshpande S."/>
            <person name="Douglass A.P."/>
            <person name="Hanson S.J."/>
            <person name="Klenk H.-P."/>
            <person name="Labutti K."/>
            <person name="Lapidus A."/>
            <person name="Lindquist E."/>
            <person name="Lipzen A."/>
            <person name="Meier-Kolthoff J.P."/>
            <person name="Ohm R.A."/>
            <person name="Otillar R.P."/>
            <person name="Pangilinan J."/>
            <person name="Peng Y."/>
            <person name="Rokas A."/>
            <person name="Rosa C.A."/>
            <person name="Scheuner C."/>
            <person name="Sibirny A.A."/>
            <person name="Slot J.C."/>
            <person name="Stielow J.B."/>
            <person name="Sun H."/>
            <person name="Kurtzman C.P."/>
            <person name="Blackwell M."/>
            <person name="Grigoriev I.V."/>
            <person name="Jeffries T.W."/>
        </authorList>
    </citation>
    <scope>NUCLEOTIDE SEQUENCE [LARGE SCALE GENOMIC DNA]</scope>
    <source>
        <strain evidence="2">NRRL Y-12698</strain>
    </source>
</reference>
<name>A0A1E3QUS6_9ASCO</name>
<evidence type="ECO:0000313" key="2">
    <source>
        <dbReference type="Proteomes" id="UP000094336"/>
    </source>
</evidence>
<gene>
    <name evidence="1" type="ORF">BABINDRAFT_160995</name>
</gene>
<accession>A0A1E3QUS6</accession>
<sequence>MSVYLPNARIPPTRAVLAISPKATGLGELRGQYSPSASLACAPAAKRMYRIWS</sequence>
<proteinExistence type="predicted"/>
<keyword evidence="2" id="KW-1185">Reference proteome</keyword>
<organism evidence="1 2">
    <name type="scientific">Babjeviella inositovora NRRL Y-12698</name>
    <dbReference type="NCBI Taxonomy" id="984486"/>
    <lineage>
        <taxon>Eukaryota</taxon>
        <taxon>Fungi</taxon>
        <taxon>Dikarya</taxon>
        <taxon>Ascomycota</taxon>
        <taxon>Saccharomycotina</taxon>
        <taxon>Pichiomycetes</taxon>
        <taxon>Serinales incertae sedis</taxon>
        <taxon>Babjeviella</taxon>
    </lineage>
</organism>
<dbReference type="EMBL" id="KV454429">
    <property type="protein sequence ID" value="ODQ80782.1"/>
    <property type="molecule type" value="Genomic_DNA"/>
</dbReference>